<dbReference type="EMBL" id="JAHRIP010021752">
    <property type="protein sequence ID" value="MEQ2288899.1"/>
    <property type="molecule type" value="Genomic_DNA"/>
</dbReference>
<accession>A0ABV0Y567</accession>
<gene>
    <name evidence="1" type="ORF">AMECASPLE_027619</name>
</gene>
<sequence>MNSEDPTGPIAPHCHLSTTSNQLMKRTKSDIIPNLTIVSMHWSKALEVKDGCLLQRPLHIQAAMEAVAQTIQMFSFLCVAKIFCLVRRKLKEHNLEFSNSTRHQVCCQSQL</sequence>
<comment type="caution">
    <text evidence="1">The sequence shown here is derived from an EMBL/GenBank/DDBJ whole genome shotgun (WGS) entry which is preliminary data.</text>
</comment>
<evidence type="ECO:0000313" key="2">
    <source>
        <dbReference type="Proteomes" id="UP001469553"/>
    </source>
</evidence>
<name>A0ABV0Y567_9TELE</name>
<organism evidence="1 2">
    <name type="scientific">Ameca splendens</name>
    <dbReference type="NCBI Taxonomy" id="208324"/>
    <lineage>
        <taxon>Eukaryota</taxon>
        <taxon>Metazoa</taxon>
        <taxon>Chordata</taxon>
        <taxon>Craniata</taxon>
        <taxon>Vertebrata</taxon>
        <taxon>Euteleostomi</taxon>
        <taxon>Actinopterygii</taxon>
        <taxon>Neopterygii</taxon>
        <taxon>Teleostei</taxon>
        <taxon>Neoteleostei</taxon>
        <taxon>Acanthomorphata</taxon>
        <taxon>Ovalentaria</taxon>
        <taxon>Atherinomorphae</taxon>
        <taxon>Cyprinodontiformes</taxon>
        <taxon>Goodeidae</taxon>
        <taxon>Ameca</taxon>
    </lineage>
</organism>
<protein>
    <submittedName>
        <fullName evidence="1">Uncharacterized protein</fullName>
    </submittedName>
</protein>
<reference evidence="1 2" key="1">
    <citation type="submission" date="2021-06" db="EMBL/GenBank/DDBJ databases">
        <authorList>
            <person name="Palmer J.M."/>
        </authorList>
    </citation>
    <scope>NUCLEOTIDE SEQUENCE [LARGE SCALE GENOMIC DNA]</scope>
    <source>
        <strain evidence="1 2">AS_MEX2019</strain>
        <tissue evidence="1">Muscle</tissue>
    </source>
</reference>
<proteinExistence type="predicted"/>
<keyword evidence="2" id="KW-1185">Reference proteome</keyword>
<evidence type="ECO:0000313" key="1">
    <source>
        <dbReference type="EMBL" id="MEQ2288899.1"/>
    </source>
</evidence>
<dbReference type="Proteomes" id="UP001469553">
    <property type="component" value="Unassembled WGS sequence"/>
</dbReference>